<gene>
    <name evidence="2" type="ORF">DCM90_04590</name>
</gene>
<feature type="domain" description="N-acetyltransferase" evidence="1">
    <location>
        <begin position="36"/>
        <end position="197"/>
    </location>
</feature>
<evidence type="ECO:0000313" key="3">
    <source>
        <dbReference type="Proteomes" id="UP000245080"/>
    </source>
</evidence>
<dbReference type="Gene3D" id="3.40.630.30">
    <property type="match status" value="1"/>
</dbReference>
<dbReference type="GO" id="GO:0016747">
    <property type="term" value="F:acyltransferase activity, transferring groups other than amino-acyl groups"/>
    <property type="evidence" value="ECO:0007669"/>
    <property type="project" value="InterPro"/>
</dbReference>
<evidence type="ECO:0000313" key="2">
    <source>
        <dbReference type="EMBL" id="PWG00216.1"/>
    </source>
</evidence>
<accession>A0A2V1N1G4</accession>
<keyword evidence="2" id="KW-0808">Transferase</keyword>
<protein>
    <submittedName>
        <fullName evidence="2">GNAT family N-acetyltransferase</fullName>
    </submittedName>
</protein>
<dbReference type="SUPFAM" id="SSF55729">
    <property type="entry name" value="Acyl-CoA N-acyltransferases (Nat)"/>
    <property type="match status" value="1"/>
</dbReference>
<dbReference type="PANTHER" id="PTHR43792">
    <property type="entry name" value="GNAT FAMILY, PUTATIVE (AFU_ORTHOLOGUE AFUA_3G00765)-RELATED-RELATED"/>
    <property type="match status" value="1"/>
</dbReference>
<dbReference type="InterPro" id="IPR000182">
    <property type="entry name" value="GNAT_dom"/>
</dbReference>
<dbReference type="PROSITE" id="PS51186">
    <property type="entry name" value="GNAT"/>
    <property type="match status" value="1"/>
</dbReference>
<comment type="caution">
    <text evidence="2">The sequence shown here is derived from an EMBL/GenBank/DDBJ whole genome shotgun (WGS) entry which is preliminary data.</text>
</comment>
<proteinExistence type="predicted"/>
<dbReference type="EMBL" id="QCXQ01000002">
    <property type="protein sequence ID" value="PWG00216.1"/>
    <property type="molecule type" value="Genomic_DNA"/>
</dbReference>
<organism evidence="2 3">
    <name type="scientific">Levilactobacillus bambusae</name>
    <dbReference type="NCBI Taxonomy" id="2024736"/>
    <lineage>
        <taxon>Bacteria</taxon>
        <taxon>Bacillati</taxon>
        <taxon>Bacillota</taxon>
        <taxon>Bacilli</taxon>
        <taxon>Lactobacillales</taxon>
        <taxon>Lactobacillaceae</taxon>
        <taxon>Levilactobacillus</taxon>
    </lineage>
</organism>
<sequence>MVSNRGTMESKGEENMKSQPLRTTLLHFTELETDRLILRPVTISERDVADFYQFASDPETVQYSFLPYPSQEPVLRMISSYFVDDPAGKWGVELKATHQLIGYVELQVDDYNVSGEIGYLINRDFWHQGYASEAAQCVLDLGMNELKLVRVQGRYDVRNAASGRVLQHVGMQEEGVLRNHRYFQGDFVDDVIWSKVQ</sequence>
<name>A0A2V1N1G4_9LACO</name>
<dbReference type="AlphaFoldDB" id="A0A2V1N1G4"/>
<dbReference type="Pfam" id="PF13302">
    <property type="entry name" value="Acetyltransf_3"/>
    <property type="match status" value="1"/>
</dbReference>
<reference evidence="2 3" key="1">
    <citation type="journal article" date="2018" name="Int. J. Syst. Evol. Microbiol.">
        <title>Lactobacillus bambusae sp. nov., isolated from a traditional fermented Ma-bamboo shoots of Taiwan.</title>
        <authorList>
            <person name="Wang L.-T."/>
        </authorList>
    </citation>
    <scope>NUCLEOTIDE SEQUENCE [LARGE SCALE GENOMIC DNA]</scope>
    <source>
        <strain evidence="2 3">BS-W1</strain>
    </source>
</reference>
<dbReference type="Proteomes" id="UP000245080">
    <property type="component" value="Unassembled WGS sequence"/>
</dbReference>
<evidence type="ECO:0000259" key="1">
    <source>
        <dbReference type="PROSITE" id="PS51186"/>
    </source>
</evidence>
<keyword evidence="3" id="KW-1185">Reference proteome</keyword>
<dbReference type="InterPro" id="IPR016181">
    <property type="entry name" value="Acyl_CoA_acyltransferase"/>
</dbReference>
<dbReference type="InterPro" id="IPR051531">
    <property type="entry name" value="N-acetyltransferase"/>
</dbReference>